<reference evidence="3 4" key="1">
    <citation type="submission" date="2018-12" db="EMBL/GenBank/DDBJ databases">
        <authorList>
            <person name="Kim S.-J."/>
            <person name="Jung G.-Y."/>
        </authorList>
    </citation>
    <scope>NUCLEOTIDE SEQUENCE [LARGE SCALE GENOMIC DNA]</scope>
    <source>
        <strain evidence="3 4">03SU3-P</strain>
    </source>
</reference>
<dbReference type="Pfam" id="PF23666">
    <property type="entry name" value="Rcc01698_C"/>
    <property type="match status" value="1"/>
</dbReference>
<evidence type="ECO:0000259" key="2">
    <source>
        <dbReference type="Pfam" id="PF23666"/>
    </source>
</evidence>
<feature type="domain" description="Tip attachment protein J" evidence="1">
    <location>
        <begin position="259"/>
        <end position="411"/>
    </location>
</feature>
<name>A0A426RRS0_9SPHN</name>
<organism evidence="3 4">
    <name type="scientific">Sphingorhabdus wooponensis</name>
    <dbReference type="NCBI Taxonomy" id="940136"/>
    <lineage>
        <taxon>Bacteria</taxon>
        <taxon>Pseudomonadati</taxon>
        <taxon>Pseudomonadota</taxon>
        <taxon>Alphaproteobacteria</taxon>
        <taxon>Sphingomonadales</taxon>
        <taxon>Sphingomonadaceae</taxon>
        <taxon>Sphingorhabdus</taxon>
    </lineage>
</organism>
<dbReference type="Proteomes" id="UP000268553">
    <property type="component" value="Unassembled WGS sequence"/>
</dbReference>
<gene>
    <name evidence="3" type="ORF">D7D48_01915</name>
</gene>
<dbReference type="OrthoDB" id="8445115at2"/>
<protein>
    <submittedName>
        <fullName evidence="3">Uncharacterized protein</fullName>
    </submittedName>
</protein>
<dbReference type="Pfam" id="PF13550">
    <property type="entry name" value="Phage-tail_3"/>
    <property type="match status" value="1"/>
</dbReference>
<evidence type="ECO:0000259" key="1">
    <source>
        <dbReference type="Pfam" id="PF13550"/>
    </source>
</evidence>
<dbReference type="InterPro" id="IPR056490">
    <property type="entry name" value="Rcc01698_C"/>
</dbReference>
<accession>A0A426RRS0</accession>
<feature type="domain" description="Rcc01698-like C-terminal" evidence="2">
    <location>
        <begin position="509"/>
        <end position="604"/>
    </location>
</feature>
<evidence type="ECO:0000313" key="3">
    <source>
        <dbReference type="EMBL" id="RRQ51677.1"/>
    </source>
</evidence>
<proteinExistence type="predicted"/>
<comment type="caution">
    <text evidence="3">The sequence shown here is derived from an EMBL/GenBank/DDBJ whole genome shotgun (WGS) entry which is preliminary data.</text>
</comment>
<dbReference type="InterPro" id="IPR032876">
    <property type="entry name" value="J_dom"/>
</dbReference>
<sequence length="756" mass="80711">MPISAWLASSLRPFPCLMTKLPNGAFKETDMATLVLTAVGSAIGGPLGGAIGGAIGRQIDAEIFAPPAQQGSRLKELAVQTSSYGTQIPAIFGVMRVAGTVIWSTDLIEERTKSGGGKGRPSTVNYSYRVSLAVALSSRPIARVGRIWADGNLIRGAQGDFKIDAQMRVHDGHDNQQLDPLLASAEAQGQCPAHRGIAYVVFEDFALADFGNRIPSLTFEIFERDGSLALSDLLPKISKGEIVGKSTIDIGGFAVAGASVREALAPLLEICPLELVVCDSTLVVRDLGVPQDYLHNIDIAVEENGQVLEKPQNVLPAAAKIPAHVSLRYYDAERDYQAGIQQSHNDAGGRGEMRLELPAVLSAAAAKAIVEAKDSDLRYARHFWSGAAAASGRSYQPGDHFRTSDNQKWQISEAEVGFGTTHIKAKVLPRAIVKGALASSAGRHVPSADQPIGQTRIIAIDMPLAPGSDPHKPALALFAAGTKAGWKRAAISLSVDNQWSDIGTTALPAVMGNTQNAIGPHSPFLLDEASVLDIELLHAAMHMTTRDASPLAVDAPIFWIDGEFVRVGRIAALGGKRYRLSRLSRGVAASEMHAPAHAAGAQIVHMDASSAHIISENLYQMGQRVALDVQGLGDVEPVTTSVFAAGLAITPLPPVHGRAQNDGSGNFDLHWKRRSRLDLGWVDGVDQAQAEDQESYRVGLYWDDGILREWTLTENRLRISASEMAASGTPQNSLVTVKVQQIGRFALSGPLTFDLR</sequence>
<dbReference type="EMBL" id="RWJI01000001">
    <property type="protein sequence ID" value="RRQ51677.1"/>
    <property type="molecule type" value="Genomic_DNA"/>
</dbReference>
<keyword evidence="4" id="KW-1185">Reference proteome</keyword>
<evidence type="ECO:0000313" key="4">
    <source>
        <dbReference type="Proteomes" id="UP000268553"/>
    </source>
</evidence>
<dbReference type="AlphaFoldDB" id="A0A426RRS0"/>